<reference evidence="3" key="1">
    <citation type="submission" date="2023-06" db="EMBL/GenBank/DDBJ databases">
        <title>Genome-scale phylogeny and comparative genomics of the fungal order Sordariales.</title>
        <authorList>
            <consortium name="Lawrence Berkeley National Laboratory"/>
            <person name="Hensen N."/>
            <person name="Bonometti L."/>
            <person name="Westerberg I."/>
            <person name="Brannstrom I.O."/>
            <person name="Guillou S."/>
            <person name="Cros-Aarteil S."/>
            <person name="Calhoun S."/>
            <person name="Haridas S."/>
            <person name="Kuo A."/>
            <person name="Mondo S."/>
            <person name="Pangilinan J."/>
            <person name="Riley R."/>
            <person name="LaButti K."/>
            <person name="Andreopoulos B."/>
            <person name="Lipzen A."/>
            <person name="Chen C."/>
            <person name="Yanf M."/>
            <person name="Daum C."/>
            <person name="Ng V."/>
            <person name="Clum A."/>
            <person name="Steindorff A."/>
            <person name="Ohm R."/>
            <person name="Martin F."/>
            <person name="Silar P."/>
            <person name="Natvig D."/>
            <person name="Lalanne C."/>
            <person name="Gautier V."/>
            <person name="Ament-velasquez S.L."/>
            <person name="Kruys A."/>
            <person name="Hutchinson M.I."/>
            <person name="Powell A.J."/>
            <person name="Barry K."/>
            <person name="Miller A.N."/>
            <person name="Grigoriev I.V."/>
            <person name="Debuchy R."/>
            <person name="Gladieux P."/>
            <person name="Thoren M.H."/>
            <person name="Johannesson H."/>
        </authorList>
    </citation>
    <scope>NUCLEOTIDE SEQUENCE</scope>
    <source>
        <strain evidence="3">SMH3187-1</strain>
    </source>
</reference>
<name>A0AA40FC81_9PEZI</name>
<feature type="region of interest" description="Disordered" evidence="1">
    <location>
        <begin position="76"/>
        <end position="113"/>
    </location>
</feature>
<evidence type="ECO:0000313" key="3">
    <source>
        <dbReference type="EMBL" id="KAK0755105.1"/>
    </source>
</evidence>
<dbReference type="EMBL" id="JAUKUD010000001">
    <property type="protein sequence ID" value="KAK0755105.1"/>
    <property type="molecule type" value="Genomic_DNA"/>
</dbReference>
<sequence>MPREAMVISYSYLCVALVLILEEDGGITLVQVGVLDPIRSDDADAQLNRECSKVNKNNYSVGMTLLKATCILSTGRPWLSTKPRHSYSHTVADDDEDNSDADYGGDGRRRRGA</sequence>
<feature type="signal peptide" evidence="2">
    <location>
        <begin position="1"/>
        <end position="20"/>
    </location>
</feature>
<keyword evidence="4" id="KW-1185">Reference proteome</keyword>
<organism evidence="3 4">
    <name type="scientific">Schizothecium vesticola</name>
    <dbReference type="NCBI Taxonomy" id="314040"/>
    <lineage>
        <taxon>Eukaryota</taxon>
        <taxon>Fungi</taxon>
        <taxon>Dikarya</taxon>
        <taxon>Ascomycota</taxon>
        <taxon>Pezizomycotina</taxon>
        <taxon>Sordariomycetes</taxon>
        <taxon>Sordariomycetidae</taxon>
        <taxon>Sordariales</taxon>
        <taxon>Schizotheciaceae</taxon>
        <taxon>Schizothecium</taxon>
    </lineage>
</organism>
<keyword evidence="2" id="KW-0732">Signal</keyword>
<dbReference type="AlphaFoldDB" id="A0AA40FC81"/>
<dbReference type="Proteomes" id="UP001172155">
    <property type="component" value="Unassembled WGS sequence"/>
</dbReference>
<protein>
    <submittedName>
        <fullName evidence="3">Uncharacterized protein</fullName>
    </submittedName>
</protein>
<feature type="chain" id="PRO_5041369257" evidence="2">
    <location>
        <begin position="21"/>
        <end position="113"/>
    </location>
</feature>
<evidence type="ECO:0000256" key="2">
    <source>
        <dbReference type="SAM" id="SignalP"/>
    </source>
</evidence>
<gene>
    <name evidence="3" type="ORF">B0T18DRAFT_485410</name>
</gene>
<comment type="caution">
    <text evidence="3">The sequence shown here is derived from an EMBL/GenBank/DDBJ whole genome shotgun (WGS) entry which is preliminary data.</text>
</comment>
<proteinExistence type="predicted"/>
<accession>A0AA40FC81</accession>
<evidence type="ECO:0000313" key="4">
    <source>
        <dbReference type="Proteomes" id="UP001172155"/>
    </source>
</evidence>
<evidence type="ECO:0000256" key="1">
    <source>
        <dbReference type="SAM" id="MobiDB-lite"/>
    </source>
</evidence>